<dbReference type="RefSeq" id="WP_261920834.1">
    <property type="nucleotide sequence ID" value="NZ_CP022011.1"/>
</dbReference>
<evidence type="ECO:0000256" key="2">
    <source>
        <dbReference type="ARBA" id="ARBA00022670"/>
    </source>
</evidence>
<keyword evidence="5" id="KW-0788">Thiol protease</keyword>
<dbReference type="GO" id="GO:0008234">
    <property type="term" value="F:cysteine-type peptidase activity"/>
    <property type="evidence" value="ECO:0007669"/>
    <property type="project" value="UniProtKB-KW"/>
</dbReference>
<sequence length="160" mass="18067">MIKNLIRLSGILFFIVFLGGCSSSQSISTNKRSLSDQIYTLMTLDEQYKQWENTPYRLGGNSHRGIDCSAFVMRVFAEGFTVHLPRTTVGQSKAGIRITKDQLQTGDLVFFKTGQGPNGYHVGIYVKEGHFIHASTSKGVTYSSLNNSYWKKVFWQARRV</sequence>
<dbReference type="Gene3D" id="3.90.1720.10">
    <property type="entry name" value="endopeptidase domain like (from Nostoc punctiforme)"/>
    <property type="match status" value="1"/>
</dbReference>
<dbReference type="Proteomes" id="UP000955338">
    <property type="component" value="Chromosome"/>
</dbReference>
<evidence type="ECO:0000313" key="7">
    <source>
        <dbReference type="Proteomes" id="UP000955338"/>
    </source>
</evidence>
<dbReference type="PANTHER" id="PTHR47360">
    <property type="entry name" value="MUREIN DD-ENDOPEPTIDASE MEPS/MUREIN LD-CARBOXYPEPTIDASE"/>
    <property type="match status" value="1"/>
</dbReference>
<reference evidence="6" key="1">
    <citation type="submission" date="2017-06" db="EMBL/GenBank/DDBJ databases">
        <title>Genome sequencing of pathogenic and non-pathogenic strains within Bisgaard taxon 40.</title>
        <authorList>
            <person name="Ladner J.T."/>
            <person name="Lovett S.P."/>
            <person name="Koroleva G."/>
            <person name="Lorch J.M."/>
        </authorList>
    </citation>
    <scope>NUCLEOTIDE SEQUENCE</scope>
    <source>
        <strain evidence="6">27576-1-I1</strain>
    </source>
</reference>
<dbReference type="InterPro" id="IPR038765">
    <property type="entry name" value="Papain-like_cys_pep_sf"/>
</dbReference>
<keyword evidence="4" id="KW-0378">Hydrolase</keyword>
<proteinExistence type="inferred from homology"/>
<evidence type="ECO:0000313" key="6">
    <source>
        <dbReference type="EMBL" id="QDJ14638.1"/>
    </source>
</evidence>
<dbReference type="InterPro" id="IPR052062">
    <property type="entry name" value="Murein_DD/LD_carboxypeptidase"/>
</dbReference>
<evidence type="ECO:0000256" key="1">
    <source>
        <dbReference type="ARBA" id="ARBA00007074"/>
    </source>
</evidence>
<dbReference type="GO" id="GO:0006508">
    <property type="term" value="P:proteolysis"/>
    <property type="evidence" value="ECO:0007669"/>
    <property type="project" value="UniProtKB-KW"/>
</dbReference>
<dbReference type="PROSITE" id="PS51257">
    <property type="entry name" value="PROKAR_LIPOPROTEIN"/>
    <property type="match status" value="1"/>
</dbReference>
<evidence type="ECO:0000256" key="3">
    <source>
        <dbReference type="ARBA" id="ARBA00022729"/>
    </source>
</evidence>
<dbReference type="SUPFAM" id="SSF54001">
    <property type="entry name" value="Cysteine proteinases"/>
    <property type="match status" value="1"/>
</dbReference>
<gene>
    <name evidence="6" type="ORF">CEP48_04020</name>
</gene>
<evidence type="ECO:0000256" key="5">
    <source>
        <dbReference type="ARBA" id="ARBA00022807"/>
    </source>
</evidence>
<dbReference type="Pfam" id="PF00877">
    <property type="entry name" value="NLPC_P60"/>
    <property type="match status" value="1"/>
</dbReference>
<dbReference type="EMBL" id="CP022011">
    <property type="protein sequence ID" value="QDJ14638.1"/>
    <property type="molecule type" value="Genomic_DNA"/>
</dbReference>
<accession>A0A8D4IXS9</accession>
<comment type="similarity">
    <text evidence="1">Belongs to the peptidase C40 family.</text>
</comment>
<evidence type="ECO:0000256" key="4">
    <source>
        <dbReference type="ARBA" id="ARBA00022801"/>
    </source>
</evidence>
<keyword evidence="2" id="KW-0645">Protease</keyword>
<dbReference type="PANTHER" id="PTHR47360:SF1">
    <property type="entry name" value="ENDOPEPTIDASE NLPC-RELATED"/>
    <property type="match status" value="1"/>
</dbReference>
<dbReference type="InterPro" id="IPR000064">
    <property type="entry name" value="NLP_P60_dom"/>
</dbReference>
<protein>
    <submittedName>
        <fullName evidence="6">Endopeptidase</fullName>
    </submittedName>
</protein>
<keyword evidence="7" id="KW-1185">Reference proteome</keyword>
<organism evidence="6 7">
    <name type="scientific">Mergibacter septicus</name>
    <dbReference type="NCBI Taxonomy" id="221402"/>
    <lineage>
        <taxon>Bacteria</taxon>
        <taxon>Pseudomonadati</taxon>
        <taxon>Pseudomonadota</taxon>
        <taxon>Gammaproteobacteria</taxon>
        <taxon>Pasteurellales</taxon>
        <taxon>Pasteurellaceae</taxon>
        <taxon>Mergibacter</taxon>
    </lineage>
</organism>
<dbReference type="PROSITE" id="PS51935">
    <property type="entry name" value="NLPC_P60"/>
    <property type="match status" value="1"/>
</dbReference>
<dbReference type="AlphaFoldDB" id="A0A8D4IXS9"/>
<name>A0A8D4IXS9_9PAST</name>
<keyword evidence="3" id="KW-0732">Signal</keyword>